<dbReference type="AlphaFoldDB" id="A0A554X914"/>
<dbReference type="Gene3D" id="1.10.3210.10">
    <property type="entry name" value="Hypothetical protein af1432"/>
    <property type="match status" value="1"/>
</dbReference>
<organism evidence="2 3">
    <name type="scientific">Tepidimonas thermarum</name>
    <dbReference type="NCBI Taxonomy" id="335431"/>
    <lineage>
        <taxon>Bacteria</taxon>
        <taxon>Pseudomonadati</taxon>
        <taxon>Pseudomonadota</taxon>
        <taxon>Betaproteobacteria</taxon>
        <taxon>Burkholderiales</taxon>
        <taxon>Tepidimonas</taxon>
    </lineage>
</organism>
<reference evidence="2 3" key="1">
    <citation type="submission" date="2019-07" db="EMBL/GenBank/DDBJ databases">
        <title>Tepidimonas thermarum AA-1 draft genome.</title>
        <authorList>
            <person name="Da Costa M.S."/>
            <person name="Froufe H.J.C."/>
            <person name="Egas C."/>
            <person name="Albuquerque L."/>
        </authorList>
    </citation>
    <scope>NUCLEOTIDE SEQUENCE [LARGE SCALE GENOMIC DNA]</scope>
    <source>
        <strain evidence="2 3">AA-1</strain>
    </source>
</reference>
<dbReference type="SUPFAM" id="SSF109604">
    <property type="entry name" value="HD-domain/PDEase-like"/>
    <property type="match status" value="1"/>
</dbReference>
<name>A0A554X914_9BURK</name>
<proteinExistence type="predicted"/>
<evidence type="ECO:0000313" key="3">
    <source>
        <dbReference type="Proteomes" id="UP000318542"/>
    </source>
</evidence>
<evidence type="ECO:0000313" key="2">
    <source>
        <dbReference type="EMBL" id="TSE32331.1"/>
    </source>
</evidence>
<dbReference type="OrthoDB" id="9770715at2"/>
<keyword evidence="3" id="KW-1185">Reference proteome</keyword>
<feature type="domain" description="HDOD" evidence="1">
    <location>
        <begin position="15"/>
        <end position="207"/>
    </location>
</feature>
<accession>A0A554X914</accession>
<comment type="caution">
    <text evidence="2">The sequence shown here is derived from an EMBL/GenBank/DDBJ whole genome shotgun (WGS) entry which is preliminary data.</text>
</comment>
<sequence length="270" mass="29971">MVMRLQALLQHPDALPVVPEVAARLIATFGRDDVDLDSITADLERDPALVARLLRQANSALFRLLRPVHSARDAVMVLGFNRVRALVVAAAVQSRFPAPPGMDLERFWSYSFVAASVARRVCVPRRLDDNVAFTAALLHAVGELVMHQVMPEVMRDLDRTCPWYALERAGAEYQALGYAYAEVGAALAQHWRLPRLLVQAIEQHLDPLHRESADPLAAVVHLAAWRARVWALGNQRDMLIHTYPDALGELLQLDPDLLVDPDVVNPGAAR</sequence>
<protein>
    <submittedName>
        <fullName evidence="2">HDOD domain protein</fullName>
    </submittedName>
</protein>
<dbReference type="InterPro" id="IPR013976">
    <property type="entry name" value="HDOD"/>
</dbReference>
<gene>
    <name evidence="2" type="ORF">Tther_00118</name>
</gene>
<evidence type="ECO:0000259" key="1">
    <source>
        <dbReference type="PROSITE" id="PS51833"/>
    </source>
</evidence>
<dbReference type="PROSITE" id="PS51833">
    <property type="entry name" value="HDOD"/>
    <property type="match status" value="1"/>
</dbReference>
<dbReference type="PANTHER" id="PTHR33525:SF6">
    <property type="entry name" value="HDOD DOMAIN-CONTAINING PROTEIN"/>
    <property type="match status" value="1"/>
</dbReference>
<dbReference type="EMBL" id="VJOL01000001">
    <property type="protein sequence ID" value="TSE32331.1"/>
    <property type="molecule type" value="Genomic_DNA"/>
</dbReference>
<dbReference type="Pfam" id="PF08668">
    <property type="entry name" value="HDOD"/>
    <property type="match status" value="1"/>
</dbReference>
<dbReference type="InterPro" id="IPR052340">
    <property type="entry name" value="RNase_Y/CdgJ"/>
</dbReference>
<dbReference type="Proteomes" id="UP000318542">
    <property type="component" value="Unassembled WGS sequence"/>
</dbReference>
<dbReference type="PANTHER" id="PTHR33525">
    <property type="match status" value="1"/>
</dbReference>